<evidence type="ECO:0000313" key="4">
    <source>
        <dbReference type="RefSeq" id="XP_028144932.1"/>
    </source>
</evidence>
<dbReference type="Pfam" id="PF00379">
    <property type="entry name" value="Chitin_bind_4"/>
    <property type="match status" value="1"/>
</dbReference>
<evidence type="ECO:0000256" key="3">
    <source>
        <dbReference type="SAM" id="SignalP"/>
    </source>
</evidence>
<accession>A0A6P7GFE9</accession>
<dbReference type="PANTHER" id="PTHR12236">
    <property type="entry name" value="STRUCTURAL CONTITUENT OF CUTICLE"/>
    <property type="match status" value="1"/>
</dbReference>
<dbReference type="PANTHER" id="PTHR12236:SF75">
    <property type="entry name" value="CUTICULAR PROTEIN 62BB, ISOFORM A"/>
    <property type="match status" value="1"/>
</dbReference>
<sequence>MIAKVLLVCAFVAVAHGVAISVVDGGLGLGLGGHGLLGSGALVTGHSIAVAQPTVDLHAPANYQFKYGVQDAHTGDNKQQSEVRVGDTVRGEYSLAEPDGTIRVVKYTADPHNGFNAVVSRVGHAAHPQVVQRTVVAAPVISHAPVIAHAPVLGHGIGLDLGLGLH</sequence>
<dbReference type="GO" id="GO:0042302">
    <property type="term" value="F:structural constituent of cuticle"/>
    <property type="evidence" value="ECO:0007669"/>
    <property type="project" value="UniProtKB-UniRule"/>
</dbReference>
<gene>
    <name evidence="4" type="primary">LOC114338529</name>
</gene>
<keyword evidence="3" id="KW-0732">Signal</keyword>
<dbReference type="AlphaFoldDB" id="A0A6P7GFE9"/>
<proteinExistence type="predicted"/>
<dbReference type="PROSITE" id="PS51155">
    <property type="entry name" value="CHIT_BIND_RR_2"/>
    <property type="match status" value="1"/>
</dbReference>
<dbReference type="InterPro" id="IPR031311">
    <property type="entry name" value="CHIT_BIND_RR_consensus"/>
</dbReference>
<feature type="signal peptide" evidence="3">
    <location>
        <begin position="1"/>
        <end position="17"/>
    </location>
</feature>
<evidence type="ECO:0000256" key="1">
    <source>
        <dbReference type="ARBA" id="ARBA00022460"/>
    </source>
</evidence>
<protein>
    <submittedName>
        <fullName evidence="4">Adult-specific cuticular protein ACP-20-like</fullName>
    </submittedName>
</protein>
<dbReference type="GO" id="GO:0005615">
    <property type="term" value="C:extracellular space"/>
    <property type="evidence" value="ECO:0007669"/>
    <property type="project" value="TreeGrafter"/>
</dbReference>
<keyword evidence="1 2" id="KW-0193">Cuticle</keyword>
<organism evidence="4">
    <name type="scientific">Diabrotica virgifera virgifera</name>
    <name type="common">western corn rootworm</name>
    <dbReference type="NCBI Taxonomy" id="50390"/>
    <lineage>
        <taxon>Eukaryota</taxon>
        <taxon>Metazoa</taxon>
        <taxon>Ecdysozoa</taxon>
        <taxon>Arthropoda</taxon>
        <taxon>Hexapoda</taxon>
        <taxon>Insecta</taxon>
        <taxon>Pterygota</taxon>
        <taxon>Neoptera</taxon>
        <taxon>Endopterygota</taxon>
        <taxon>Coleoptera</taxon>
        <taxon>Polyphaga</taxon>
        <taxon>Cucujiformia</taxon>
        <taxon>Chrysomeloidea</taxon>
        <taxon>Chrysomelidae</taxon>
        <taxon>Galerucinae</taxon>
        <taxon>Diabroticina</taxon>
        <taxon>Diabroticites</taxon>
        <taxon>Diabrotica</taxon>
    </lineage>
</organism>
<dbReference type="RefSeq" id="XP_028144932.1">
    <property type="nucleotide sequence ID" value="XM_028289131.1"/>
</dbReference>
<name>A0A6P7GFE9_DIAVI</name>
<dbReference type="InterPro" id="IPR000618">
    <property type="entry name" value="Insect_cuticle"/>
</dbReference>
<dbReference type="PROSITE" id="PS00233">
    <property type="entry name" value="CHIT_BIND_RR_1"/>
    <property type="match status" value="1"/>
</dbReference>
<dbReference type="InParanoid" id="A0A6P7GFE9"/>
<dbReference type="InterPro" id="IPR051217">
    <property type="entry name" value="Insect_Cuticle_Struc_Prot"/>
</dbReference>
<dbReference type="PRINTS" id="PR00947">
    <property type="entry name" value="CUTICLE"/>
</dbReference>
<dbReference type="OrthoDB" id="10048767at2759"/>
<evidence type="ECO:0000256" key="2">
    <source>
        <dbReference type="PROSITE-ProRule" id="PRU00497"/>
    </source>
</evidence>
<reference evidence="4" key="1">
    <citation type="submission" date="2025-08" db="UniProtKB">
        <authorList>
            <consortium name="RefSeq"/>
        </authorList>
    </citation>
    <scope>IDENTIFICATION</scope>
    <source>
        <tissue evidence="4">Whole insect</tissue>
    </source>
</reference>
<feature type="chain" id="PRO_5028325430" evidence="3">
    <location>
        <begin position="18"/>
        <end position="166"/>
    </location>
</feature>
<dbReference type="GO" id="GO:0031012">
    <property type="term" value="C:extracellular matrix"/>
    <property type="evidence" value="ECO:0007669"/>
    <property type="project" value="TreeGrafter"/>
</dbReference>